<keyword evidence="2" id="KW-0560">Oxidoreductase</keyword>
<reference evidence="7 8" key="1">
    <citation type="journal article" date="2013" name="Genome Announc.">
        <title>Draft Genome Sequence of Strain JLT2015T, Belonging to the Family Sphingomonadaceae of the Alphaproteobacteria.</title>
        <authorList>
            <person name="Tang K."/>
            <person name="Liu K."/>
            <person name="Li S."/>
            <person name="Jiao N."/>
        </authorList>
    </citation>
    <scope>NUCLEOTIDE SEQUENCE [LARGE SCALE GENOMIC DNA]</scope>
    <source>
        <strain evidence="7 8">JLT2015</strain>
    </source>
</reference>
<protein>
    <recommendedName>
        <fullName evidence="6">Thioredoxin domain-containing protein</fullName>
    </recommendedName>
</protein>
<dbReference type="Pfam" id="PF01323">
    <property type="entry name" value="DSBA"/>
    <property type="match status" value="1"/>
</dbReference>
<proteinExistence type="predicted"/>
<dbReference type="EMBL" id="AMRV01000014">
    <property type="protein sequence ID" value="EMD81838.1"/>
    <property type="molecule type" value="Genomic_DNA"/>
</dbReference>
<dbReference type="PANTHER" id="PTHR13887:SF14">
    <property type="entry name" value="DISULFIDE BOND FORMATION PROTEIN D"/>
    <property type="match status" value="1"/>
</dbReference>
<keyword evidence="4" id="KW-0676">Redox-active center</keyword>
<dbReference type="InterPro" id="IPR013766">
    <property type="entry name" value="Thioredoxin_domain"/>
</dbReference>
<sequence length="226" mass="24162">MKKLPIFAGIGMAALLAGGLAVWSGQNDPVQAQSSSGDTSDEKALRVRFQIQNDPVAPTIAPQNYDVTVVVFADYQCPFCRKLHPTLESLMAKDPKVKLVYRDWPVFGAASEEAARAGIASTWQGKHAEFNDALMTISGRVNSQSIRAAADKAGVDWAQLQSDLTTHEEEIDGALRRNAQYAAMLSLQGTPGLLVGPYLIPGAIDTDGLHEAVAMARTDPEGVGVQ</sequence>
<evidence type="ECO:0000256" key="2">
    <source>
        <dbReference type="ARBA" id="ARBA00023002"/>
    </source>
</evidence>
<dbReference type="InterPro" id="IPR036249">
    <property type="entry name" value="Thioredoxin-like_sf"/>
</dbReference>
<dbReference type="Gene3D" id="3.40.30.10">
    <property type="entry name" value="Glutaredoxin"/>
    <property type="match status" value="1"/>
</dbReference>
<dbReference type="Proteomes" id="UP000011717">
    <property type="component" value="Unassembled WGS sequence"/>
</dbReference>
<dbReference type="SUPFAM" id="SSF52833">
    <property type="entry name" value="Thioredoxin-like"/>
    <property type="match status" value="1"/>
</dbReference>
<dbReference type="AlphaFoldDB" id="M2U226"/>
<name>M2U226_9SPHN</name>
<dbReference type="CDD" id="cd03023">
    <property type="entry name" value="DsbA_Com1_like"/>
    <property type="match status" value="1"/>
</dbReference>
<dbReference type="InterPro" id="IPR001853">
    <property type="entry name" value="DSBA-like_thioredoxin_dom"/>
</dbReference>
<evidence type="ECO:0000256" key="4">
    <source>
        <dbReference type="ARBA" id="ARBA00023284"/>
    </source>
</evidence>
<keyword evidence="8" id="KW-1185">Reference proteome</keyword>
<accession>M2U226</accession>
<evidence type="ECO:0000259" key="6">
    <source>
        <dbReference type="PROSITE" id="PS51352"/>
    </source>
</evidence>
<evidence type="ECO:0000313" key="7">
    <source>
        <dbReference type="EMBL" id="EMD81838.1"/>
    </source>
</evidence>
<evidence type="ECO:0000256" key="3">
    <source>
        <dbReference type="ARBA" id="ARBA00023157"/>
    </source>
</evidence>
<dbReference type="PROSITE" id="PS51352">
    <property type="entry name" value="THIOREDOXIN_2"/>
    <property type="match status" value="1"/>
</dbReference>
<feature type="signal peptide" evidence="5">
    <location>
        <begin position="1"/>
        <end position="23"/>
    </location>
</feature>
<dbReference type="GO" id="GO:0016491">
    <property type="term" value="F:oxidoreductase activity"/>
    <property type="evidence" value="ECO:0007669"/>
    <property type="project" value="UniProtKB-KW"/>
</dbReference>
<evidence type="ECO:0000256" key="1">
    <source>
        <dbReference type="ARBA" id="ARBA00022729"/>
    </source>
</evidence>
<feature type="chain" id="PRO_5004026370" description="Thioredoxin domain-containing protein" evidence="5">
    <location>
        <begin position="24"/>
        <end position="226"/>
    </location>
</feature>
<keyword evidence="1 5" id="KW-0732">Signal</keyword>
<keyword evidence="3" id="KW-1015">Disulfide bond</keyword>
<evidence type="ECO:0000256" key="5">
    <source>
        <dbReference type="SAM" id="SignalP"/>
    </source>
</evidence>
<gene>
    <name evidence="7" type="ORF">C725_2820</name>
</gene>
<comment type="caution">
    <text evidence="7">The sequence shown here is derived from an EMBL/GenBank/DDBJ whole genome shotgun (WGS) entry which is preliminary data.</text>
</comment>
<organism evidence="7 8">
    <name type="scientific">Pacificimonas flava</name>
    <dbReference type="NCBI Taxonomy" id="1234595"/>
    <lineage>
        <taxon>Bacteria</taxon>
        <taxon>Pseudomonadati</taxon>
        <taxon>Pseudomonadota</taxon>
        <taxon>Alphaproteobacteria</taxon>
        <taxon>Sphingomonadales</taxon>
        <taxon>Sphingosinicellaceae</taxon>
        <taxon>Pacificimonas</taxon>
    </lineage>
</organism>
<feature type="domain" description="Thioredoxin" evidence="6">
    <location>
        <begin position="24"/>
        <end position="218"/>
    </location>
</feature>
<evidence type="ECO:0000313" key="8">
    <source>
        <dbReference type="Proteomes" id="UP000011717"/>
    </source>
</evidence>
<dbReference type="PANTHER" id="PTHR13887">
    <property type="entry name" value="GLUTATHIONE S-TRANSFERASE KAPPA"/>
    <property type="match status" value="1"/>
</dbReference>